<proteinExistence type="predicted"/>
<evidence type="ECO:0000256" key="1">
    <source>
        <dbReference type="SAM" id="SignalP"/>
    </source>
</evidence>
<dbReference type="EMBL" id="JACIEH010000001">
    <property type="protein sequence ID" value="MBB4097360.1"/>
    <property type="molecule type" value="Genomic_DNA"/>
</dbReference>
<reference evidence="2 3" key="1">
    <citation type="submission" date="2020-08" db="EMBL/GenBank/DDBJ databases">
        <title>Genomic Encyclopedia of Type Strains, Phase IV (KMG-IV): sequencing the most valuable type-strain genomes for metagenomic binning, comparative biology and taxonomic classification.</title>
        <authorList>
            <person name="Goeker M."/>
        </authorList>
    </citation>
    <scope>NUCLEOTIDE SEQUENCE [LARGE SCALE GENOMIC DNA]</scope>
    <source>
        <strain evidence="2 3">DSM 101806</strain>
    </source>
</reference>
<feature type="chain" id="PRO_5031524325" evidence="1">
    <location>
        <begin position="19"/>
        <end position="139"/>
    </location>
</feature>
<comment type="caution">
    <text evidence="2">The sequence shown here is derived from an EMBL/GenBank/DDBJ whole genome shotgun (WGS) entry which is preliminary data.</text>
</comment>
<dbReference type="Proteomes" id="UP000557392">
    <property type="component" value="Unassembled WGS sequence"/>
</dbReference>
<organism evidence="2 3">
    <name type="scientific">Sphingomonas kyeonggiensis</name>
    <dbReference type="NCBI Taxonomy" id="1268553"/>
    <lineage>
        <taxon>Bacteria</taxon>
        <taxon>Pseudomonadati</taxon>
        <taxon>Pseudomonadota</taxon>
        <taxon>Alphaproteobacteria</taxon>
        <taxon>Sphingomonadales</taxon>
        <taxon>Sphingomonadaceae</taxon>
        <taxon>Sphingomonas</taxon>
    </lineage>
</organism>
<dbReference type="AlphaFoldDB" id="A0A7W6JPX6"/>
<accession>A0A7W6JPX6</accession>
<dbReference type="RefSeq" id="WP_183994940.1">
    <property type="nucleotide sequence ID" value="NZ_JACIEH010000001.1"/>
</dbReference>
<name>A0A7W6JPX6_9SPHN</name>
<keyword evidence="1" id="KW-0732">Signal</keyword>
<evidence type="ECO:0000313" key="3">
    <source>
        <dbReference type="Proteomes" id="UP000557392"/>
    </source>
</evidence>
<evidence type="ECO:0000313" key="2">
    <source>
        <dbReference type="EMBL" id="MBB4097360.1"/>
    </source>
</evidence>
<feature type="signal peptide" evidence="1">
    <location>
        <begin position="1"/>
        <end position="18"/>
    </location>
</feature>
<sequence>MIVRLLVAAALLAGPAIAQDSKQAQDADQSGPPKRVRSILLYGKEECPKPQNEDEIVVCASGGESPYRIPKEFRNQRKDDAASQAWTNRVEMVEEVNRAGLPNSCSPVGTGGQTGCTRSAIRQWYQERLEQKAKDAAIP</sequence>
<keyword evidence="3" id="KW-1185">Reference proteome</keyword>
<protein>
    <submittedName>
        <fullName evidence="2">Uncharacterized protein</fullName>
    </submittedName>
</protein>
<gene>
    <name evidence="2" type="ORF">GGR46_000893</name>
</gene>